<dbReference type="AlphaFoldDB" id="A0A834HBB2"/>
<evidence type="ECO:0000313" key="14">
    <source>
        <dbReference type="Proteomes" id="UP000626092"/>
    </source>
</evidence>
<organism evidence="13 14">
    <name type="scientific">Rhododendron simsii</name>
    <name type="common">Sims's rhododendron</name>
    <dbReference type="NCBI Taxonomy" id="118357"/>
    <lineage>
        <taxon>Eukaryota</taxon>
        <taxon>Viridiplantae</taxon>
        <taxon>Streptophyta</taxon>
        <taxon>Embryophyta</taxon>
        <taxon>Tracheophyta</taxon>
        <taxon>Spermatophyta</taxon>
        <taxon>Magnoliopsida</taxon>
        <taxon>eudicotyledons</taxon>
        <taxon>Gunneridae</taxon>
        <taxon>Pentapetalae</taxon>
        <taxon>asterids</taxon>
        <taxon>Ericales</taxon>
        <taxon>Ericaceae</taxon>
        <taxon>Ericoideae</taxon>
        <taxon>Rhodoreae</taxon>
        <taxon>Rhododendron</taxon>
    </lineage>
</organism>
<dbReference type="Pfam" id="PF08263">
    <property type="entry name" value="LRRNT_2"/>
    <property type="match status" value="1"/>
</dbReference>
<feature type="transmembrane region" description="Helical" evidence="11">
    <location>
        <begin position="407"/>
        <end position="430"/>
    </location>
</feature>
<dbReference type="PANTHER" id="PTHR48006">
    <property type="entry name" value="LEUCINE-RICH REPEAT-CONTAINING PROTEIN DDB_G0281931-RELATED"/>
    <property type="match status" value="1"/>
</dbReference>
<dbReference type="Gene3D" id="1.10.510.10">
    <property type="entry name" value="Transferase(Phosphotransferase) domain 1"/>
    <property type="match status" value="1"/>
</dbReference>
<evidence type="ECO:0000256" key="1">
    <source>
        <dbReference type="ARBA" id="ARBA00004479"/>
    </source>
</evidence>
<dbReference type="InterPro" id="IPR011009">
    <property type="entry name" value="Kinase-like_dom_sf"/>
</dbReference>
<accession>A0A834HBB2</accession>
<evidence type="ECO:0000256" key="11">
    <source>
        <dbReference type="SAM" id="Phobius"/>
    </source>
</evidence>
<dbReference type="PROSITE" id="PS50011">
    <property type="entry name" value="PROTEIN_KINASE_DOM"/>
    <property type="match status" value="1"/>
</dbReference>
<evidence type="ECO:0000256" key="7">
    <source>
        <dbReference type="ARBA" id="ARBA00023136"/>
    </source>
</evidence>
<keyword evidence="6 11" id="KW-1133">Transmembrane helix</keyword>
<dbReference type="GO" id="GO:0004672">
    <property type="term" value="F:protein kinase activity"/>
    <property type="evidence" value="ECO:0007669"/>
    <property type="project" value="InterPro"/>
</dbReference>
<evidence type="ECO:0000259" key="12">
    <source>
        <dbReference type="PROSITE" id="PS50011"/>
    </source>
</evidence>
<dbReference type="Pfam" id="PF13855">
    <property type="entry name" value="LRR_8"/>
    <property type="match status" value="1"/>
</dbReference>
<dbReference type="FunFam" id="3.30.200.20:FF:000285">
    <property type="entry name" value="Putative inactive leucine-rich repeat receptor-like protein kinase"/>
    <property type="match status" value="1"/>
</dbReference>
<reference evidence="13" key="1">
    <citation type="submission" date="2019-11" db="EMBL/GenBank/DDBJ databases">
        <authorList>
            <person name="Liu Y."/>
            <person name="Hou J."/>
            <person name="Li T.-Q."/>
            <person name="Guan C.-H."/>
            <person name="Wu X."/>
            <person name="Wu H.-Z."/>
            <person name="Ling F."/>
            <person name="Zhang R."/>
            <person name="Shi X.-G."/>
            <person name="Ren J.-P."/>
            <person name="Chen E.-F."/>
            <person name="Sun J.-M."/>
        </authorList>
    </citation>
    <scope>NUCLEOTIDE SEQUENCE</scope>
    <source>
        <strain evidence="13">Adult_tree_wgs_1</strain>
        <tissue evidence="13">Leaves</tissue>
    </source>
</reference>
<keyword evidence="8" id="KW-0675">Receptor</keyword>
<dbReference type="Proteomes" id="UP000626092">
    <property type="component" value="Unassembled WGS sequence"/>
</dbReference>
<dbReference type="Gene3D" id="3.80.10.10">
    <property type="entry name" value="Ribonuclease Inhibitor"/>
    <property type="match status" value="2"/>
</dbReference>
<feature type="region of interest" description="Disordered" evidence="10">
    <location>
        <begin position="780"/>
        <end position="804"/>
    </location>
</feature>
<comment type="caution">
    <text evidence="13">The sequence shown here is derived from an EMBL/GenBank/DDBJ whole genome shotgun (WGS) entry which is preliminary data.</text>
</comment>
<comment type="subcellular location">
    <subcellularLocation>
        <location evidence="1">Membrane</location>
        <topology evidence="1">Single-pass type I membrane protein</topology>
    </subcellularLocation>
</comment>
<feature type="domain" description="Protein kinase" evidence="12">
    <location>
        <begin position="496"/>
        <end position="771"/>
    </location>
</feature>
<evidence type="ECO:0000256" key="3">
    <source>
        <dbReference type="ARBA" id="ARBA00022692"/>
    </source>
</evidence>
<sequence length="804" mass="89061">MVVAVRASSFILQLQQICAMAKTFGHSALLVLVFLSILSEYSEQLQSSQVQTLLRLKHLLNSPAVLSSWTNDTDFCNTEPSPSVTVVCYDESITQLLIIGEKGTPPLPHSFSMDSFFTTLVKIPTLKVLTLVSIGLWGPLPGKIARLSSLEIFNVSSNFISGAIPQEISSLTNIQTLILDDNMFNGQLPHWLSSLSVLSVLSLKRNSLEGILPESLGSLENLRILDLSHNHFLGQVPDLSSLTSLQVLDLENNSLGPQFPHVNKKIVFLVLRNNKFSSGIPSEVSSYYQLQKLDISLNRFVGPFPPSLLGLPSITYLSISGNRFTGMLFENLSCNSELEYVDLSSNLLTGKLPDCFLSNSKDLTVLYFGNCLNTGDISQHPFSFCRNEALAVGILPHRRKREQTSKIVLAFSISGGIIGGIALVGLAFMIARRVHLKQTKGTVPLRSLAESASTGYSSKLMSEARYASQAMRLGALGLPAYRMFSLEELEEATDSFDTSTFLDQGSHGQMYRGRMKDGSFVAIRCLKMKRSQTTQSFMHYIELISKLRHLHLVSALGHCFECYLDDSSVSRLFLVFEFVPNRTLRSWVSKRGARRTLTWAQRIAAAIGVAKGIQFLHTGIVPSVVVNNLKITDVFLDQNLVAKISSYNLPFLVESMRQVGEQISSGGSKGLDKARVKHEEKSDVYDFGVILLEIIMGIPLDSTDELDVERDQLQRVITADNAARRSTVDPAIHNGYADESVKTMMEICIRCLVKDPGDRPSIEDVLWNLQFAAQVQDAWRGDTQSSDESPVSLVQPPRRQRNLQ</sequence>
<evidence type="ECO:0000256" key="6">
    <source>
        <dbReference type="ARBA" id="ARBA00022989"/>
    </source>
</evidence>
<evidence type="ECO:0000313" key="13">
    <source>
        <dbReference type="EMBL" id="KAF7148044.1"/>
    </source>
</evidence>
<dbReference type="InterPro" id="IPR001245">
    <property type="entry name" value="Ser-Thr/Tyr_kinase_cat_dom"/>
</dbReference>
<keyword evidence="9" id="KW-0325">Glycoprotein</keyword>
<dbReference type="FunFam" id="3.80.10.10:FF:000155">
    <property type="entry name" value="Putative inactive leucine-rich repeat receptor-like protein kinase"/>
    <property type="match status" value="1"/>
</dbReference>
<dbReference type="Pfam" id="PF07714">
    <property type="entry name" value="PK_Tyr_Ser-Thr"/>
    <property type="match status" value="1"/>
</dbReference>
<dbReference type="PANTHER" id="PTHR48006:SF84">
    <property type="entry name" value="REPEAT TRANSMEMBRANE PROTEIN KINASE, PUTATIVE, EXPRESSED-RELATED"/>
    <property type="match status" value="1"/>
</dbReference>
<dbReference type="Gene3D" id="3.30.200.20">
    <property type="entry name" value="Phosphorylase Kinase, domain 1"/>
    <property type="match status" value="1"/>
</dbReference>
<dbReference type="EMBL" id="WJXA01000003">
    <property type="protein sequence ID" value="KAF7148044.1"/>
    <property type="molecule type" value="Genomic_DNA"/>
</dbReference>
<dbReference type="InterPro" id="IPR013210">
    <property type="entry name" value="LRR_N_plant-typ"/>
</dbReference>
<dbReference type="InterPro" id="IPR051824">
    <property type="entry name" value="LRR_Rcpt-Like_S/T_Kinase"/>
</dbReference>
<dbReference type="SUPFAM" id="SSF52058">
    <property type="entry name" value="L domain-like"/>
    <property type="match status" value="1"/>
</dbReference>
<dbReference type="FunFam" id="3.80.10.10:FF:001001">
    <property type="entry name" value="Probable inactive leucine-rich repeat receptor-like protein kinase At3g03770"/>
    <property type="match status" value="1"/>
</dbReference>
<keyword evidence="14" id="KW-1185">Reference proteome</keyword>
<proteinExistence type="predicted"/>
<evidence type="ECO:0000256" key="10">
    <source>
        <dbReference type="SAM" id="MobiDB-lite"/>
    </source>
</evidence>
<dbReference type="FunFam" id="1.10.510.10:FF:000431">
    <property type="entry name" value="Putative inactive leucine-rich repeat receptor-like protein kinase"/>
    <property type="match status" value="1"/>
</dbReference>
<name>A0A834HBB2_RHOSS</name>
<dbReference type="GO" id="GO:0016020">
    <property type="term" value="C:membrane"/>
    <property type="evidence" value="ECO:0007669"/>
    <property type="project" value="UniProtKB-SubCell"/>
</dbReference>
<dbReference type="InterPro" id="IPR001611">
    <property type="entry name" value="Leu-rich_rpt"/>
</dbReference>
<keyword evidence="5" id="KW-0677">Repeat</keyword>
<dbReference type="SUPFAM" id="SSF56112">
    <property type="entry name" value="Protein kinase-like (PK-like)"/>
    <property type="match status" value="1"/>
</dbReference>
<keyword evidence="7 11" id="KW-0472">Membrane</keyword>
<dbReference type="OrthoDB" id="676979at2759"/>
<evidence type="ECO:0000256" key="9">
    <source>
        <dbReference type="ARBA" id="ARBA00023180"/>
    </source>
</evidence>
<keyword evidence="3 11" id="KW-0812">Transmembrane</keyword>
<dbReference type="PROSITE" id="PS51450">
    <property type="entry name" value="LRR"/>
    <property type="match status" value="1"/>
</dbReference>
<gene>
    <name evidence="13" type="ORF">RHSIM_Rhsim03G0050600</name>
</gene>
<evidence type="ECO:0000256" key="2">
    <source>
        <dbReference type="ARBA" id="ARBA00022614"/>
    </source>
</evidence>
<dbReference type="Pfam" id="PF00560">
    <property type="entry name" value="LRR_1"/>
    <property type="match status" value="2"/>
</dbReference>
<dbReference type="InterPro" id="IPR032675">
    <property type="entry name" value="LRR_dom_sf"/>
</dbReference>
<evidence type="ECO:0000256" key="8">
    <source>
        <dbReference type="ARBA" id="ARBA00023170"/>
    </source>
</evidence>
<protein>
    <recommendedName>
        <fullName evidence="12">Protein kinase domain-containing protein</fullName>
    </recommendedName>
</protein>
<evidence type="ECO:0000256" key="5">
    <source>
        <dbReference type="ARBA" id="ARBA00022737"/>
    </source>
</evidence>
<evidence type="ECO:0000256" key="4">
    <source>
        <dbReference type="ARBA" id="ARBA00022729"/>
    </source>
</evidence>
<dbReference type="InterPro" id="IPR000719">
    <property type="entry name" value="Prot_kinase_dom"/>
</dbReference>
<keyword evidence="2" id="KW-0433">Leucine-rich repeat</keyword>
<keyword evidence="4" id="KW-0732">Signal</keyword>
<dbReference type="GO" id="GO:0005524">
    <property type="term" value="F:ATP binding"/>
    <property type="evidence" value="ECO:0007669"/>
    <property type="project" value="InterPro"/>
</dbReference>